<proteinExistence type="predicted"/>
<name>A0A438ELA5_VITVI</name>
<evidence type="ECO:0000313" key="3">
    <source>
        <dbReference type="Proteomes" id="UP000288805"/>
    </source>
</evidence>
<gene>
    <name evidence="2" type="primary">POLX_1394</name>
    <name evidence="2" type="ORF">CK203_088440</name>
</gene>
<comment type="caution">
    <text evidence="2">The sequence shown here is derived from an EMBL/GenBank/DDBJ whole genome shotgun (WGS) entry which is preliminary data.</text>
</comment>
<accession>A0A438ELA5</accession>
<sequence length="380" mass="43440">MKALQKNDTWALVPLPEGKKTVGCRWVFSIKHKTDGSVERYKVRLIAKGYTQTYGVDYQETLSPIVKLNTVRVLISLAANLDWPLHQFDVKNVFFHGDLEDEVYMDIPQGFVSSTQGKVVCKLQKTFYRLKQSPRAWFGQFSLAMRKHGFKQRMLDCRPADTPIVQNHGLGEFPNQTLTNKERYQRLVGKLIYLSHTQPDIAYAVSLVSQFMHCPSKDHMSAVVRILRYLKSSPGRGLMFTKSQHLHIDGYMDADWAGNITDRKSTSGYFTFVEGNLAAIAIAHNPVQHDRTKHVEVDRHFIKQKLEDKVIQFPFVKSEDQLADILTKKNTIFLLLNSINYVECQLSGGHCGFDENNDAICFCPDRPHTTHCNDSEAKNN</sequence>
<organism evidence="2 3">
    <name type="scientific">Vitis vinifera</name>
    <name type="common">Grape</name>
    <dbReference type="NCBI Taxonomy" id="29760"/>
    <lineage>
        <taxon>Eukaryota</taxon>
        <taxon>Viridiplantae</taxon>
        <taxon>Streptophyta</taxon>
        <taxon>Embryophyta</taxon>
        <taxon>Tracheophyta</taxon>
        <taxon>Spermatophyta</taxon>
        <taxon>Magnoliopsida</taxon>
        <taxon>eudicotyledons</taxon>
        <taxon>Gunneridae</taxon>
        <taxon>Pentapetalae</taxon>
        <taxon>rosids</taxon>
        <taxon>Vitales</taxon>
        <taxon>Vitaceae</taxon>
        <taxon>Viteae</taxon>
        <taxon>Vitis</taxon>
    </lineage>
</organism>
<reference evidence="2 3" key="1">
    <citation type="journal article" date="2018" name="PLoS Genet.">
        <title>Population sequencing reveals clonal diversity and ancestral inbreeding in the grapevine cultivar Chardonnay.</title>
        <authorList>
            <person name="Roach M.J."/>
            <person name="Johnson D.L."/>
            <person name="Bohlmann J."/>
            <person name="van Vuuren H.J."/>
            <person name="Jones S.J."/>
            <person name="Pretorius I.S."/>
            <person name="Schmidt S.A."/>
            <person name="Borneman A.R."/>
        </authorList>
    </citation>
    <scope>NUCLEOTIDE SEQUENCE [LARGE SCALE GENOMIC DNA]</scope>
    <source>
        <strain evidence="3">cv. Chardonnay</strain>
        <tissue evidence="2">Leaf</tissue>
    </source>
</reference>
<evidence type="ECO:0000259" key="1">
    <source>
        <dbReference type="Pfam" id="PF07727"/>
    </source>
</evidence>
<evidence type="ECO:0000313" key="2">
    <source>
        <dbReference type="EMBL" id="RVW48516.1"/>
    </source>
</evidence>
<dbReference type="Proteomes" id="UP000288805">
    <property type="component" value="Unassembled WGS sequence"/>
</dbReference>
<feature type="domain" description="Reverse transcriptase Ty1/copia-type" evidence="1">
    <location>
        <begin position="7"/>
        <end position="154"/>
    </location>
</feature>
<dbReference type="EMBL" id="QGNW01001250">
    <property type="protein sequence ID" value="RVW48516.1"/>
    <property type="molecule type" value="Genomic_DNA"/>
</dbReference>
<dbReference type="PANTHER" id="PTHR11439">
    <property type="entry name" value="GAG-POL-RELATED RETROTRANSPOSON"/>
    <property type="match status" value="1"/>
</dbReference>
<dbReference type="Pfam" id="PF07727">
    <property type="entry name" value="RVT_2"/>
    <property type="match status" value="1"/>
</dbReference>
<protein>
    <submittedName>
        <fullName evidence="2">Retrovirus-related Pol polyprotein from transposon TNT 1-94</fullName>
    </submittedName>
</protein>
<dbReference type="AlphaFoldDB" id="A0A438ELA5"/>
<dbReference type="InterPro" id="IPR013103">
    <property type="entry name" value="RVT_2"/>
</dbReference>
<dbReference type="InterPro" id="IPR043502">
    <property type="entry name" value="DNA/RNA_pol_sf"/>
</dbReference>
<dbReference type="CDD" id="cd09272">
    <property type="entry name" value="RNase_HI_RT_Ty1"/>
    <property type="match status" value="1"/>
</dbReference>
<dbReference type="SUPFAM" id="SSF56672">
    <property type="entry name" value="DNA/RNA polymerases"/>
    <property type="match status" value="1"/>
</dbReference>
<dbReference type="PANTHER" id="PTHR11439:SF467">
    <property type="entry name" value="INTEGRASE CATALYTIC DOMAIN-CONTAINING PROTEIN"/>
    <property type="match status" value="1"/>
</dbReference>